<accession>A0A8S5RE41</accession>
<protein>
    <submittedName>
        <fullName evidence="2">Uncharacterized protein</fullName>
    </submittedName>
</protein>
<keyword evidence="1" id="KW-0812">Transmembrane</keyword>
<proteinExistence type="predicted"/>
<evidence type="ECO:0000313" key="2">
    <source>
        <dbReference type="EMBL" id="DAE29670.1"/>
    </source>
</evidence>
<keyword evidence="1" id="KW-1133">Transmembrane helix</keyword>
<name>A0A8S5RE41_9VIRU</name>
<organism evidence="2">
    <name type="scientific">virus sp. ctqq75</name>
    <dbReference type="NCBI Taxonomy" id="2827999"/>
    <lineage>
        <taxon>Viruses</taxon>
    </lineage>
</organism>
<keyword evidence="1" id="KW-0472">Membrane</keyword>
<dbReference type="EMBL" id="BK059096">
    <property type="protein sequence ID" value="DAE29670.1"/>
    <property type="molecule type" value="Genomic_DNA"/>
</dbReference>
<feature type="transmembrane region" description="Helical" evidence="1">
    <location>
        <begin position="16"/>
        <end position="34"/>
    </location>
</feature>
<sequence length="35" mass="3913">MWLIDTSTTNKPNYDAIIGLLKVVQMMLSAILGFN</sequence>
<reference evidence="2" key="1">
    <citation type="journal article" date="2021" name="Proc. Natl. Acad. Sci. U.S.A.">
        <title>A Catalog of Tens of Thousands of Viruses from Human Metagenomes Reveals Hidden Associations with Chronic Diseases.</title>
        <authorList>
            <person name="Tisza M.J."/>
            <person name="Buck C.B."/>
        </authorList>
    </citation>
    <scope>NUCLEOTIDE SEQUENCE</scope>
    <source>
        <strain evidence="2">Ctqq75</strain>
    </source>
</reference>
<evidence type="ECO:0000256" key="1">
    <source>
        <dbReference type="SAM" id="Phobius"/>
    </source>
</evidence>